<dbReference type="Proteomes" id="UP000663722">
    <property type="component" value="Chromosome"/>
</dbReference>
<reference evidence="1" key="1">
    <citation type="journal article" date="2021" name="Microb. Physiol.">
        <title>Proteogenomic Insights into the Physiology of Marine, Sulfate-Reducing, Filamentous Desulfonema limicola and Desulfonema magnum.</title>
        <authorList>
            <person name="Schnaars V."/>
            <person name="Wohlbrand L."/>
            <person name="Scheve S."/>
            <person name="Hinrichs C."/>
            <person name="Reinhardt R."/>
            <person name="Rabus R."/>
        </authorList>
    </citation>
    <scope>NUCLEOTIDE SEQUENCE</scope>
    <source>
        <strain evidence="1">4be13</strain>
    </source>
</reference>
<accession>A0A975GTM0</accession>
<protein>
    <submittedName>
        <fullName evidence="1">Uncharacterized protein</fullName>
    </submittedName>
</protein>
<name>A0A975GTM0_9BACT</name>
<gene>
    <name evidence="1" type="ORF">dnm_093220</name>
</gene>
<evidence type="ECO:0000313" key="2">
    <source>
        <dbReference type="Proteomes" id="UP000663722"/>
    </source>
</evidence>
<dbReference type="EMBL" id="CP061800">
    <property type="protein sequence ID" value="QTA93221.1"/>
    <property type="molecule type" value="Genomic_DNA"/>
</dbReference>
<organism evidence="1 2">
    <name type="scientific">Desulfonema magnum</name>
    <dbReference type="NCBI Taxonomy" id="45655"/>
    <lineage>
        <taxon>Bacteria</taxon>
        <taxon>Pseudomonadati</taxon>
        <taxon>Thermodesulfobacteriota</taxon>
        <taxon>Desulfobacteria</taxon>
        <taxon>Desulfobacterales</taxon>
        <taxon>Desulfococcaceae</taxon>
        <taxon>Desulfonema</taxon>
    </lineage>
</organism>
<sequence>MTHSAFGICKYLTISFQTFICKKLRYGGRNPAFFPDEALSSDGKTRVSFAQVLIIQFPNC</sequence>
<evidence type="ECO:0000313" key="1">
    <source>
        <dbReference type="EMBL" id="QTA93221.1"/>
    </source>
</evidence>
<proteinExistence type="predicted"/>
<dbReference type="AlphaFoldDB" id="A0A975GTM0"/>
<dbReference type="KEGG" id="dmm:dnm_093220"/>
<keyword evidence="2" id="KW-1185">Reference proteome</keyword>